<sequence length="40" mass="4627">MRDQLNDEIKVIDAFCENLSKKALVDHIIKEMPDEGRIQA</sequence>
<comment type="caution">
    <text evidence="1">The sequence shown here is derived from an EMBL/GenBank/DDBJ whole genome shotgun (WGS) entry which is preliminary data.</text>
</comment>
<evidence type="ECO:0000313" key="1">
    <source>
        <dbReference type="EMBL" id="GAI24943.1"/>
    </source>
</evidence>
<proteinExistence type="predicted"/>
<dbReference type="EMBL" id="BARV01014936">
    <property type="protein sequence ID" value="GAI24943.1"/>
    <property type="molecule type" value="Genomic_DNA"/>
</dbReference>
<dbReference type="AlphaFoldDB" id="X1M0Q5"/>
<protein>
    <submittedName>
        <fullName evidence="1">Uncharacterized protein</fullName>
    </submittedName>
</protein>
<reference evidence="1" key="1">
    <citation type="journal article" date="2014" name="Front. Microbiol.">
        <title>High frequency of phylogenetically diverse reductive dehalogenase-homologous genes in deep subseafloor sedimentary metagenomes.</title>
        <authorList>
            <person name="Kawai M."/>
            <person name="Futagami T."/>
            <person name="Toyoda A."/>
            <person name="Takaki Y."/>
            <person name="Nishi S."/>
            <person name="Hori S."/>
            <person name="Arai W."/>
            <person name="Tsubouchi T."/>
            <person name="Morono Y."/>
            <person name="Uchiyama I."/>
            <person name="Ito T."/>
            <person name="Fujiyama A."/>
            <person name="Inagaki F."/>
            <person name="Takami H."/>
        </authorList>
    </citation>
    <scope>NUCLEOTIDE SEQUENCE</scope>
    <source>
        <strain evidence="1">Expedition CK06-06</strain>
    </source>
</reference>
<feature type="non-terminal residue" evidence="1">
    <location>
        <position position="40"/>
    </location>
</feature>
<gene>
    <name evidence="1" type="ORF">S06H3_25900</name>
</gene>
<name>X1M0Q5_9ZZZZ</name>
<accession>X1M0Q5</accession>
<organism evidence="1">
    <name type="scientific">marine sediment metagenome</name>
    <dbReference type="NCBI Taxonomy" id="412755"/>
    <lineage>
        <taxon>unclassified sequences</taxon>
        <taxon>metagenomes</taxon>
        <taxon>ecological metagenomes</taxon>
    </lineage>
</organism>